<keyword evidence="1" id="KW-0677">Repeat</keyword>
<dbReference type="InterPro" id="IPR025139">
    <property type="entry name" value="DUF4062"/>
</dbReference>
<keyword evidence="4" id="KW-1185">Reference proteome</keyword>
<organism evidence="3 4">
    <name type="scientific">Pinctada imbricata</name>
    <name type="common">Atlantic pearl-oyster</name>
    <name type="synonym">Pinctada martensii</name>
    <dbReference type="NCBI Taxonomy" id="66713"/>
    <lineage>
        <taxon>Eukaryota</taxon>
        <taxon>Metazoa</taxon>
        <taxon>Spiralia</taxon>
        <taxon>Lophotrochozoa</taxon>
        <taxon>Mollusca</taxon>
        <taxon>Bivalvia</taxon>
        <taxon>Autobranchia</taxon>
        <taxon>Pteriomorphia</taxon>
        <taxon>Pterioida</taxon>
        <taxon>Pterioidea</taxon>
        <taxon>Pteriidae</taxon>
        <taxon>Pinctada</taxon>
    </lineage>
</organism>
<dbReference type="Gene3D" id="3.40.50.300">
    <property type="entry name" value="P-loop containing nucleotide triphosphate hydrolases"/>
    <property type="match status" value="1"/>
</dbReference>
<dbReference type="SMART" id="SM00382">
    <property type="entry name" value="AAA"/>
    <property type="match status" value="1"/>
</dbReference>
<reference evidence="3" key="1">
    <citation type="submission" date="2019-08" db="EMBL/GenBank/DDBJ databases">
        <title>The improved chromosome-level genome for the pearl oyster Pinctada fucata martensii using PacBio sequencing and Hi-C.</title>
        <authorList>
            <person name="Zheng Z."/>
        </authorList>
    </citation>
    <scope>NUCLEOTIDE SEQUENCE</scope>
    <source>
        <strain evidence="3">ZZ-2019</strain>
        <tissue evidence="3">Adductor muscle</tissue>
    </source>
</reference>
<dbReference type="CDD" id="cd00882">
    <property type="entry name" value="Ras_like_GTPase"/>
    <property type="match status" value="1"/>
</dbReference>
<dbReference type="Pfam" id="PF24883">
    <property type="entry name" value="NPHP3_N"/>
    <property type="match status" value="1"/>
</dbReference>
<dbReference type="AlphaFoldDB" id="A0AA89BY15"/>
<dbReference type="GO" id="GO:0080008">
    <property type="term" value="C:Cul4-RING E3 ubiquitin ligase complex"/>
    <property type="evidence" value="ECO:0007669"/>
    <property type="project" value="TreeGrafter"/>
</dbReference>
<protein>
    <recommendedName>
        <fullName evidence="2">AAA+ ATPase domain-containing protein</fullName>
    </recommendedName>
</protein>
<dbReference type="InterPro" id="IPR056884">
    <property type="entry name" value="NPHP3-like_N"/>
</dbReference>
<sequence length="511" mass="58519">MMSFSEQLKDPRTCRIFFSSPFGGMEDEREELTRKYFPQIHHLCNRHGLQFVAVDMRWGITSEASASSQVINICLRELDRSDLFVGFFGQRYGWHGRDDAALQENFDNSVGSYQWLNDFRDKSVTELEFLHGHLNHPGQLPAVICFRDKSHDDEKRAEGEKKGDKKQVFKYSPESETSVSLMEDLKQRCWKTRDKSLGVHLSYKDPVEGAKLMFDAIWKHLTEVLIKDTDSQSQSARSLRLAQHDAFLVSRLKMYGDMSENFKILNQLISSETPVGTLVLGEAGIGKSTLLCNWIKQLQSEYKSEVTVVYHFVGYGENSTAIIDILNQLCEELEYRCDVMSGLEDSEVQGGAKYDRSDDVRELMRKLNVAVEKLLKQGKRTIIVIDGLDKVLKQTKTEKHLYWIPSNLPQGTVIVVATPSTDTETIKELHDNRQYQLVTVTTLSEETQREFCVKTLLESGKELSPSQLDKIILAKQTENPLYLKIVLSELVVFGYFRLLDKKIGSLIECKR</sequence>
<gene>
    <name evidence="3" type="ORF">FSP39_024606</name>
</gene>
<feature type="domain" description="AAA+ ATPase" evidence="2">
    <location>
        <begin position="273"/>
        <end position="497"/>
    </location>
</feature>
<dbReference type="SUPFAM" id="SSF52540">
    <property type="entry name" value="P-loop containing nucleoside triphosphate hydrolases"/>
    <property type="match status" value="1"/>
</dbReference>
<dbReference type="PANTHER" id="PTHR19860">
    <property type="entry name" value="DDB1- AND CUL4-ASSOCIATED FACTOR 12-RELATED"/>
    <property type="match status" value="1"/>
</dbReference>
<dbReference type="PANTHER" id="PTHR19860:SF40">
    <property type="entry name" value="WD40 REPEAT-CONTAINING PROTEIN"/>
    <property type="match status" value="1"/>
</dbReference>
<comment type="caution">
    <text evidence="3">The sequence shown here is derived from an EMBL/GenBank/DDBJ whole genome shotgun (WGS) entry which is preliminary data.</text>
</comment>
<accession>A0AA89BY15</accession>
<evidence type="ECO:0000313" key="3">
    <source>
        <dbReference type="EMBL" id="KAK3086865.1"/>
    </source>
</evidence>
<dbReference type="Pfam" id="PF13271">
    <property type="entry name" value="DUF4062"/>
    <property type="match status" value="1"/>
</dbReference>
<dbReference type="InterPro" id="IPR051191">
    <property type="entry name" value="DCAF12"/>
</dbReference>
<evidence type="ECO:0000313" key="4">
    <source>
        <dbReference type="Proteomes" id="UP001186944"/>
    </source>
</evidence>
<name>A0AA89BY15_PINIB</name>
<dbReference type="InterPro" id="IPR027417">
    <property type="entry name" value="P-loop_NTPase"/>
</dbReference>
<evidence type="ECO:0000256" key="1">
    <source>
        <dbReference type="ARBA" id="ARBA00022737"/>
    </source>
</evidence>
<dbReference type="InterPro" id="IPR003593">
    <property type="entry name" value="AAA+_ATPase"/>
</dbReference>
<evidence type="ECO:0000259" key="2">
    <source>
        <dbReference type="SMART" id="SM00382"/>
    </source>
</evidence>
<proteinExistence type="predicted"/>
<dbReference type="Proteomes" id="UP001186944">
    <property type="component" value="Unassembled WGS sequence"/>
</dbReference>
<dbReference type="EMBL" id="VSWD01000012">
    <property type="protein sequence ID" value="KAK3086865.1"/>
    <property type="molecule type" value="Genomic_DNA"/>
</dbReference>